<dbReference type="KEGG" id="xeu:XSP_000352"/>
<protein>
    <submittedName>
        <fullName evidence="1">Uncharacterized protein</fullName>
    </submittedName>
</protein>
<dbReference type="EMBL" id="LR861803">
    <property type="protein sequence ID" value="CAD1786710.1"/>
    <property type="molecule type" value="Genomic_DNA"/>
</dbReference>
<name>A0A8E4G2Z5_9XANT</name>
<evidence type="ECO:0000313" key="1">
    <source>
        <dbReference type="EMBL" id="CAD0311552.1"/>
    </source>
</evidence>
<proteinExistence type="predicted"/>
<organism evidence="1">
    <name type="scientific">Xanthomonas euroxanthea</name>
    <dbReference type="NCBI Taxonomy" id="2259622"/>
    <lineage>
        <taxon>Bacteria</taxon>
        <taxon>Pseudomonadati</taxon>
        <taxon>Pseudomonadota</taxon>
        <taxon>Gammaproteobacteria</taxon>
        <taxon>Lysobacterales</taxon>
        <taxon>Lysobacteraceae</taxon>
        <taxon>Xanthomonas</taxon>
    </lineage>
</organism>
<dbReference type="GeneID" id="79387703"/>
<sequence length="88" mass="9361">MRGEIDDWNNGWYGITLALSPAEIDCMIGLLTRLRDDPEQHFHISSNYSDAGGLGDIEVYVSEADVASNMHIGSAALAPGSKATPPGT</sequence>
<dbReference type="EMBL" id="LR824641">
    <property type="protein sequence ID" value="CAD0311552.1"/>
    <property type="molecule type" value="Genomic_DNA"/>
</dbReference>
<dbReference type="Proteomes" id="UP000515493">
    <property type="component" value="Chromosome"/>
</dbReference>
<accession>A0A8E4G2Z5</accession>
<reference evidence="1 3" key="1">
    <citation type="submission" date="2020-07" db="EMBL/GenBank/DDBJ databases">
        <authorList>
            <person name="Teixeira M."/>
        </authorList>
    </citation>
    <scope>NUCLEOTIDE SEQUENCE</scope>
    <source>
        <strain evidence="2">1</strain>
        <strain evidence="1">Xanthomonas sp. CPBF 367</strain>
    </source>
</reference>
<evidence type="ECO:0000313" key="3">
    <source>
        <dbReference type="Proteomes" id="UP000515493"/>
    </source>
</evidence>
<evidence type="ECO:0000313" key="2">
    <source>
        <dbReference type="EMBL" id="CAD1786710.1"/>
    </source>
</evidence>
<dbReference type="AlphaFoldDB" id="A0A8E4G2Z5"/>
<dbReference type="RefSeq" id="WP_147421294.1">
    <property type="nucleotide sequence ID" value="NZ_LR861803.1"/>
</dbReference>
<gene>
    <name evidence="1" type="ORF">XSP_000352</name>
</gene>